<dbReference type="SMART" id="SM00347">
    <property type="entry name" value="HTH_MARR"/>
    <property type="match status" value="1"/>
</dbReference>
<gene>
    <name evidence="3" type="ORF">HB839_14780</name>
    <name evidence="4" type="ORF">HCB47_08275</name>
</gene>
<dbReference type="AlphaFoldDB" id="A0A7X0ZI65"/>
<evidence type="ECO:0000313" key="4">
    <source>
        <dbReference type="EMBL" id="MBC2287611.1"/>
    </source>
</evidence>
<dbReference type="Proteomes" id="UP000558070">
    <property type="component" value="Unassembled WGS sequence"/>
</dbReference>
<dbReference type="InterPro" id="IPR039422">
    <property type="entry name" value="MarR/SlyA-like"/>
</dbReference>
<evidence type="ECO:0000313" key="3">
    <source>
        <dbReference type="EMBL" id="MBC1376793.1"/>
    </source>
</evidence>
<dbReference type="Gene3D" id="1.10.10.10">
    <property type="entry name" value="Winged helix-like DNA-binding domain superfamily/Winged helix DNA-binding domain"/>
    <property type="match status" value="1"/>
</dbReference>
<feature type="domain" description="HTH marR-type" evidence="2">
    <location>
        <begin position="1"/>
        <end position="137"/>
    </location>
</feature>
<evidence type="ECO:0000256" key="1">
    <source>
        <dbReference type="ARBA" id="ARBA00023125"/>
    </source>
</evidence>
<dbReference type="GO" id="GO:0006950">
    <property type="term" value="P:response to stress"/>
    <property type="evidence" value="ECO:0007669"/>
    <property type="project" value="TreeGrafter"/>
</dbReference>
<dbReference type="EMBL" id="JAARPH010000007">
    <property type="protein sequence ID" value="MBC1376793.1"/>
    <property type="molecule type" value="Genomic_DNA"/>
</dbReference>
<name>A0A7X0ZI65_9LIST</name>
<evidence type="ECO:0000313" key="6">
    <source>
        <dbReference type="Proteomes" id="UP000558070"/>
    </source>
</evidence>
<dbReference type="RefSeq" id="WP_185320088.1">
    <property type="nucleotide sequence ID" value="NZ_JAARPH010000007.1"/>
</dbReference>
<accession>A0A7X0ZI65</accession>
<dbReference type="PROSITE" id="PS50995">
    <property type="entry name" value="HTH_MARR_2"/>
    <property type="match status" value="1"/>
</dbReference>
<reference evidence="5 6" key="1">
    <citation type="submission" date="2020-03" db="EMBL/GenBank/DDBJ databases">
        <title>Soil Listeria distribution.</title>
        <authorList>
            <person name="Liao J."/>
            <person name="Wiedmann M."/>
        </authorList>
    </citation>
    <scope>NUCLEOTIDE SEQUENCE [LARGE SCALE GENOMIC DNA]</scope>
    <source>
        <strain evidence="4 6">FSL L7-0072</strain>
        <strain evidence="3 5">FSL L7-1699</strain>
    </source>
</reference>
<proteinExistence type="predicted"/>
<dbReference type="SUPFAM" id="SSF46785">
    <property type="entry name" value="Winged helix' DNA-binding domain"/>
    <property type="match status" value="1"/>
</dbReference>
<dbReference type="PANTHER" id="PTHR33164">
    <property type="entry name" value="TRANSCRIPTIONAL REGULATOR, MARR FAMILY"/>
    <property type="match status" value="1"/>
</dbReference>
<evidence type="ECO:0000313" key="5">
    <source>
        <dbReference type="Proteomes" id="UP000518829"/>
    </source>
</evidence>
<protein>
    <submittedName>
        <fullName evidence="4">Winged helix DNA-binding protein</fullName>
    </submittedName>
</protein>
<dbReference type="GO" id="GO:0003700">
    <property type="term" value="F:DNA-binding transcription factor activity"/>
    <property type="evidence" value="ECO:0007669"/>
    <property type="project" value="InterPro"/>
</dbReference>
<dbReference type="Proteomes" id="UP000518829">
    <property type="component" value="Unassembled WGS sequence"/>
</dbReference>
<dbReference type="InterPro" id="IPR036388">
    <property type="entry name" value="WH-like_DNA-bd_sf"/>
</dbReference>
<keyword evidence="5" id="KW-1185">Reference proteome</keyword>
<organism evidence="4 6">
    <name type="scientific">Listeria farberi</name>
    <dbReference type="NCBI Taxonomy" id="2713500"/>
    <lineage>
        <taxon>Bacteria</taxon>
        <taxon>Bacillati</taxon>
        <taxon>Bacillota</taxon>
        <taxon>Bacilli</taxon>
        <taxon>Bacillales</taxon>
        <taxon>Listeriaceae</taxon>
        <taxon>Listeria</taxon>
    </lineage>
</organism>
<sequence>MDNIGYLFMNCSKKLKYELNEALMVKNITIQQWAVVNQIELNSRRDKTSKAVEIAKILDMDKPTISGIVKRLEKKKLITKTRNIEDSRSYCLQLTAEGKRIVQTCQQLSDDLMELFLEPLTPQEVTCLQKVLMKLNKEEVQWKQF</sequence>
<evidence type="ECO:0000259" key="2">
    <source>
        <dbReference type="PROSITE" id="PS50995"/>
    </source>
</evidence>
<dbReference type="InterPro" id="IPR036390">
    <property type="entry name" value="WH_DNA-bd_sf"/>
</dbReference>
<dbReference type="Pfam" id="PF12802">
    <property type="entry name" value="MarR_2"/>
    <property type="match status" value="1"/>
</dbReference>
<keyword evidence="1 4" id="KW-0238">DNA-binding</keyword>
<dbReference type="EMBL" id="JAARZO010000002">
    <property type="protein sequence ID" value="MBC2287611.1"/>
    <property type="molecule type" value="Genomic_DNA"/>
</dbReference>
<dbReference type="GO" id="GO:0003677">
    <property type="term" value="F:DNA binding"/>
    <property type="evidence" value="ECO:0007669"/>
    <property type="project" value="UniProtKB-KW"/>
</dbReference>
<dbReference type="PANTHER" id="PTHR33164:SF43">
    <property type="entry name" value="HTH-TYPE TRANSCRIPTIONAL REPRESSOR YETL"/>
    <property type="match status" value="1"/>
</dbReference>
<dbReference type="PRINTS" id="PR00598">
    <property type="entry name" value="HTHMARR"/>
</dbReference>
<comment type="caution">
    <text evidence="4">The sequence shown here is derived from an EMBL/GenBank/DDBJ whole genome shotgun (WGS) entry which is preliminary data.</text>
</comment>
<dbReference type="InterPro" id="IPR000835">
    <property type="entry name" value="HTH_MarR-typ"/>
</dbReference>